<dbReference type="InterPro" id="IPR037066">
    <property type="entry name" value="Plug_dom_sf"/>
</dbReference>
<gene>
    <name evidence="13" type="ORF">BC781_106110</name>
</gene>
<keyword evidence="4 8" id="KW-0812">Transmembrane</keyword>
<evidence type="ECO:0000256" key="10">
    <source>
        <dbReference type="SAM" id="SignalP"/>
    </source>
</evidence>
<keyword evidence="2 8" id="KW-0813">Transport</keyword>
<dbReference type="SUPFAM" id="SSF56935">
    <property type="entry name" value="Porins"/>
    <property type="match status" value="1"/>
</dbReference>
<dbReference type="InterPro" id="IPR039426">
    <property type="entry name" value="TonB-dep_rcpt-like"/>
</dbReference>
<evidence type="ECO:0000256" key="4">
    <source>
        <dbReference type="ARBA" id="ARBA00022692"/>
    </source>
</evidence>
<dbReference type="InterPro" id="IPR023997">
    <property type="entry name" value="TonB-dep_OMP_SusC/RagA_CS"/>
</dbReference>
<comment type="caution">
    <text evidence="13">The sequence shown here is derived from an EMBL/GenBank/DDBJ whole genome shotgun (WGS) entry which is preliminary data.</text>
</comment>
<evidence type="ECO:0000256" key="7">
    <source>
        <dbReference type="ARBA" id="ARBA00023237"/>
    </source>
</evidence>
<dbReference type="Pfam" id="PF00593">
    <property type="entry name" value="TonB_dep_Rec_b-barrel"/>
    <property type="match status" value="1"/>
</dbReference>
<organism evidence="13 14">
    <name type="scientific">Sediminitomix flava</name>
    <dbReference type="NCBI Taxonomy" id="379075"/>
    <lineage>
        <taxon>Bacteria</taxon>
        <taxon>Pseudomonadati</taxon>
        <taxon>Bacteroidota</taxon>
        <taxon>Cytophagia</taxon>
        <taxon>Cytophagales</taxon>
        <taxon>Flammeovirgaceae</taxon>
        <taxon>Sediminitomix</taxon>
    </lineage>
</organism>
<comment type="similarity">
    <text evidence="8 9">Belongs to the TonB-dependent receptor family.</text>
</comment>
<dbReference type="GO" id="GO:0009279">
    <property type="term" value="C:cell outer membrane"/>
    <property type="evidence" value="ECO:0007669"/>
    <property type="project" value="UniProtKB-SubCell"/>
</dbReference>
<keyword evidence="3 8" id="KW-1134">Transmembrane beta strand</keyword>
<keyword evidence="10" id="KW-0732">Signal</keyword>
<feature type="domain" description="TonB-dependent receptor-like beta-barrel" evidence="11">
    <location>
        <begin position="380"/>
        <end position="936"/>
    </location>
</feature>
<dbReference type="InterPro" id="IPR008969">
    <property type="entry name" value="CarboxyPept-like_regulatory"/>
</dbReference>
<dbReference type="PROSITE" id="PS52016">
    <property type="entry name" value="TONB_DEPENDENT_REC_3"/>
    <property type="match status" value="1"/>
</dbReference>
<feature type="signal peptide" evidence="10">
    <location>
        <begin position="1"/>
        <end position="20"/>
    </location>
</feature>
<evidence type="ECO:0000256" key="6">
    <source>
        <dbReference type="ARBA" id="ARBA00023136"/>
    </source>
</evidence>
<dbReference type="Gene3D" id="2.40.170.20">
    <property type="entry name" value="TonB-dependent receptor, beta-barrel domain"/>
    <property type="match status" value="1"/>
</dbReference>
<keyword evidence="14" id="KW-1185">Reference proteome</keyword>
<evidence type="ECO:0000313" key="13">
    <source>
        <dbReference type="EMBL" id="PWJ39209.1"/>
    </source>
</evidence>
<evidence type="ECO:0000313" key="14">
    <source>
        <dbReference type="Proteomes" id="UP000245535"/>
    </source>
</evidence>
<proteinExistence type="inferred from homology"/>
<keyword evidence="6 8" id="KW-0472">Membrane</keyword>
<keyword evidence="7 8" id="KW-0998">Cell outer membrane</keyword>
<evidence type="ECO:0000256" key="5">
    <source>
        <dbReference type="ARBA" id="ARBA00023077"/>
    </source>
</evidence>
<dbReference type="NCBIfam" id="TIGR04057">
    <property type="entry name" value="SusC_RagA_signa"/>
    <property type="match status" value="1"/>
</dbReference>
<feature type="chain" id="PRO_5016336963" evidence="10">
    <location>
        <begin position="21"/>
        <end position="983"/>
    </location>
</feature>
<dbReference type="SUPFAM" id="SSF49464">
    <property type="entry name" value="Carboxypeptidase regulatory domain-like"/>
    <property type="match status" value="1"/>
</dbReference>
<comment type="subcellular location">
    <subcellularLocation>
        <location evidence="1 8">Cell outer membrane</location>
        <topology evidence="1 8">Multi-pass membrane protein</topology>
    </subcellularLocation>
</comment>
<name>A0A315ZU98_SEDFL</name>
<accession>A0A315ZU98</accession>
<keyword evidence="5 9" id="KW-0798">TonB box</keyword>
<dbReference type="InterPro" id="IPR036942">
    <property type="entry name" value="Beta-barrel_TonB_sf"/>
</dbReference>
<reference evidence="13 14" key="1">
    <citation type="submission" date="2018-03" db="EMBL/GenBank/DDBJ databases">
        <title>Genomic Encyclopedia of Archaeal and Bacterial Type Strains, Phase II (KMG-II): from individual species to whole genera.</title>
        <authorList>
            <person name="Goeker M."/>
        </authorList>
    </citation>
    <scope>NUCLEOTIDE SEQUENCE [LARGE SCALE GENOMIC DNA]</scope>
    <source>
        <strain evidence="13 14">DSM 28229</strain>
    </source>
</reference>
<dbReference type="Gene3D" id="2.60.40.1120">
    <property type="entry name" value="Carboxypeptidase-like, regulatory domain"/>
    <property type="match status" value="1"/>
</dbReference>
<dbReference type="Proteomes" id="UP000245535">
    <property type="component" value="Unassembled WGS sequence"/>
</dbReference>
<evidence type="ECO:0000259" key="12">
    <source>
        <dbReference type="Pfam" id="PF07715"/>
    </source>
</evidence>
<dbReference type="AlphaFoldDB" id="A0A315ZU98"/>
<dbReference type="Pfam" id="PF13715">
    <property type="entry name" value="CarbopepD_reg_2"/>
    <property type="match status" value="1"/>
</dbReference>
<protein>
    <submittedName>
        <fullName evidence="13">TonB-linked SusC/RagA family outer membrane protein</fullName>
    </submittedName>
</protein>
<evidence type="ECO:0000256" key="2">
    <source>
        <dbReference type="ARBA" id="ARBA00022448"/>
    </source>
</evidence>
<sequence length="983" mass="108299">MKQLFSTILLLITFCAAGLAQERFIAGTVSDGTYPLPGVSVLIKDTTTGTVTGIDGEFKLSVPAGATTLEVRFVGYKTQLVEIGNQTNFEITLEEDLLQLQEVVVDGYSSQDVKKMTSTVAVVDATALEQRPVPTFEQALQGQVAGVQVNMNSKAPGAAASVKIRGTGSLAGANQALFIVDGVQVDGRTFATLNPNDFSSYQVLKDASAVAMYGSRGANGVVVVTTKAGSEKATLKLNSYMGFAEATTNGFDMMDSEQREQFEEMIQDGPTYAPGSYGYMLQEPNTDVTSNWFDEFYRTGITQSHQLSLSGGDDDSKYYISGNYFTQEGVVRKTGMERGTVRMNLSQKMGRLDVDLRTQVGIATIDNIYRNDAYNVLTMLPYYQSQDENGEYLPLDYNGSNAFERIDKGENSSSLLGIVSSLKLTYELTDFLKVWSRTGVEYDQERTKDAISPNSLYANLTPGDKGSLSVRNYQDYLVTGTSALQFDKSFGDHTISAGIFQEYILEDGITEGFDAYGFTDVVSPALHSPDIFQPSVTGAYDKRFTQMSYFANVDYDYKGKYILRGVYRRDGTSVFGENKKWGDFYSIGAGWVLSDEAFLQDSELIDNLKLRVSYGTVGNQGAISRYGSLATLSPISYNGRAGLYRDKPSNPDLQWEVSKQLNAGVDFALFGGKLGGSINYYNNNSFESFINTPLPYTSGFSSQTRNNAHLNNQGVELTLNSEFNLTQDLRVSLFANLTRNQSKAVELNEEGVEYRGVGQLQVDELANIEGEQLFLARAYDKVGVDPATGRLLFRNSDGSIVDDINQAERIVLGTTEAPWFGGFGTTFTWKGLELRALFNWEQGATKLNWDRVEIERVLYADQNHSTKLLDSWQKPGDISAYPKAESGQALFATTDHWEDASFLRLKNLSLAYTLPQTWTKKLGVEKARFYAQGENLYTFTSFTGIDPEMSTAVQSTNNGTGSTNVNNAYPLSKVLTFGVDLTF</sequence>
<dbReference type="InterPro" id="IPR023996">
    <property type="entry name" value="TonB-dep_OMP_SusC/RagA"/>
</dbReference>
<dbReference type="InterPro" id="IPR000531">
    <property type="entry name" value="Beta-barrel_TonB"/>
</dbReference>
<evidence type="ECO:0000256" key="8">
    <source>
        <dbReference type="PROSITE-ProRule" id="PRU01360"/>
    </source>
</evidence>
<evidence type="ECO:0000256" key="9">
    <source>
        <dbReference type="RuleBase" id="RU003357"/>
    </source>
</evidence>
<dbReference type="Pfam" id="PF07715">
    <property type="entry name" value="Plug"/>
    <property type="match status" value="1"/>
</dbReference>
<evidence type="ECO:0000256" key="3">
    <source>
        <dbReference type="ARBA" id="ARBA00022452"/>
    </source>
</evidence>
<evidence type="ECO:0000259" key="11">
    <source>
        <dbReference type="Pfam" id="PF00593"/>
    </source>
</evidence>
<dbReference type="InterPro" id="IPR012910">
    <property type="entry name" value="Plug_dom"/>
</dbReference>
<dbReference type="RefSeq" id="WP_109621029.1">
    <property type="nucleotide sequence ID" value="NZ_QGDO01000006.1"/>
</dbReference>
<dbReference type="Gene3D" id="2.170.130.10">
    <property type="entry name" value="TonB-dependent receptor, plug domain"/>
    <property type="match status" value="1"/>
</dbReference>
<feature type="domain" description="TonB-dependent receptor plug" evidence="12">
    <location>
        <begin position="113"/>
        <end position="221"/>
    </location>
</feature>
<dbReference type="NCBIfam" id="TIGR04056">
    <property type="entry name" value="OMP_RagA_SusC"/>
    <property type="match status" value="1"/>
</dbReference>
<dbReference type="OrthoDB" id="9768177at2"/>
<evidence type="ECO:0000256" key="1">
    <source>
        <dbReference type="ARBA" id="ARBA00004571"/>
    </source>
</evidence>
<dbReference type="EMBL" id="QGDO01000006">
    <property type="protein sequence ID" value="PWJ39209.1"/>
    <property type="molecule type" value="Genomic_DNA"/>
</dbReference>